<dbReference type="eggNOG" id="KOG1300">
    <property type="taxonomic scope" value="Eukaryota"/>
</dbReference>
<feature type="region of interest" description="Disordered" evidence="2">
    <location>
        <begin position="502"/>
        <end position="528"/>
    </location>
</feature>
<evidence type="ECO:0000256" key="1">
    <source>
        <dbReference type="ARBA" id="ARBA00009884"/>
    </source>
</evidence>
<sequence>GWKVLILDNHAMRVISAAVGMYDIMEKRITLVESLDKKRAPFPDMGAIYFLDPNADSVAKLVADWSDPSNKRLYGSAVFLYFLGRLPDNLLAQIKMCRPLLKRVKGLMEINVDFLAVEERAFTFDMRHAFPSFYLRRGNTPIELDIAEKLVTVCATLNEYPHIRYKQSSGICTSLASVFHLKMDEYVSQNPSWWYHGGPVKNQAANRERGTLLLLDRADDCLTPLMHDFIYQSMVQDLLKMDGDRITFQAETKNDPSRTEAKDVLLDDRDSLWVELRGKHIASVIETLSGRIREIMNSSTGSAFGGKKQQQGNLSISQMAAALKALPEYREVMSKLSQHMHISHECMEVFKHNGLYNLSELEQTLATGKDEDGRTPKLSDIMERVEQELLKMRDPKARLRLILIATVSQGGLRQQDRRRLMGAAELSRKQIRTLNSLEILGLSIFASTEKNRLVGRLSSGSTSDDESEYAASRYVPPLKHILSELVNNRLSFEDYPSILPMPESNPSLSTPSARGSVRSSRKSRPSGAINLSGGRSIAFMMGGMSFSELRIARDVMEKEMREVIVGSTAFISAKDFVDDLALLGRDEE</sequence>
<dbReference type="Gene3D" id="3.90.830.10">
    <property type="entry name" value="Syntaxin Binding Protein 1, Chain A, domain 2"/>
    <property type="match status" value="1"/>
</dbReference>
<evidence type="ECO:0000256" key="2">
    <source>
        <dbReference type="SAM" id="MobiDB-lite"/>
    </source>
</evidence>
<keyword evidence="4" id="KW-1185">Reference proteome</keyword>
<dbReference type="PIRSF" id="PIRSF005715">
    <property type="entry name" value="VPS45_Sec1"/>
    <property type="match status" value="1"/>
</dbReference>
<dbReference type="GO" id="GO:0016192">
    <property type="term" value="P:vesicle-mediated transport"/>
    <property type="evidence" value="ECO:0007669"/>
    <property type="project" value="InterPro"/>
</dbReference>
<protein>
    <submittedName>
        <fullName evidence="3">Uncharacterized protein</fullName>
    </submittedName>
</protein>
<dbReference type="Gene3D" id="3.40.50.2060">
    <property type="match status" value="1"/>
</dbReference>
<dbReference type="AlphaFoldDB" id="B7FYE7"/>
<dbReference type="InterPro" id="IPR001619">
    <property type="entry name" value="Sec1-like"/>
</dbReference>
<dbReference type="STRING" id="556484.B7FYE7"/>
<dbReference type="Pfam" id="PF00995">
    <property type="entry name" value="Sec1"/>
    <property type="match status" value="1"/>
</dbReference>
<dbReference type="PaxDb" id="2850-Phatr11956"/>
<proteinExistence type="inferred from homology"/>
<dbReference type="PANTHER" id="PTHR11679">
    <property type="entry name" value="VESICLE PROTEIN SORTING-ASSOCIATED"/>
    <property type="match status" value="1"/>
</dbReference>
<dbReference type="Proteomes" id="UP000000759">
    <property type="component" value="Chromosome 7"/>
</dbReference>
<dbReference type="KEGG" id="pti:PHATRDRAFT_11956"/>
<reference evidence="3 4" key="1">
    <citation type="journal article" date="2008" name="Nature">
        <title>The Phaeodactylum genome reveals the evolutionary history of diatom genomes.</title>
        <authorList>
            <person name="Bowler C."/>
            <person name="Allen A.E."/>
            <person name="Badger J.H."/>
            <person name="Grimwood J."/>
            <person name="Jabbari K."/>
            <person name="Kuo A."/>
            <person name="Maheswari U."/>
            <person name="Martens C."/>
            <person name="Maumus F."/>
            <person name="Otillar R.P."/>
            <person name="Rayko E."/>
            <person name="Salamov A."/>
            <person name="Vandepoele K."/>
            <person name="Beszteri B."/>
            <person name="Gruber A."/>
            <person name="Heijde M."/>
            <person name="Katinka M."/>
            <person name="Mock T."/>
            <person name="Valentin K."/>
            <person name="Verret F."/>
            <person name="Berges J.A."/>
            <person name="Brownlee C."/>
            <person name="Cadoret J.P."/>
            <person name="Chiovitti A."/>
            <person name="Choi C.J."/>
            <person name="Coesel S."/>
            <person name="De Martino A."/>
            <person name="Detter J.C."/>
            <person name="Durkin C."/>
            <person name="Falciatore A."/>
            <person name="Fournet J."/>
            <person name="Haruta M."/>
            <person name="Huysman M.J."/>
            <person name="Jenkins B.D."/>
            <person name="Jiroutova K."/>
            <person name="Jorgensen R.E."/>
            <person name="Joubert Y."/>
            <person name="Kaplan A."/>
            <person name="Kroger N."/>
            <person name="Kroth P.G."/>
            <person name="La Roche J."/>
            <person name="Lindquist E."/>
            <person name="Lommer M."/>
            <person name="Martin-Jezequel V."/>
            <person name="Lopez P.J."/>
            <person name="Lucas S."/>
            <person name="Mangogna M."/>
            <person name="McGinnis K."/>
            <person name="Medlin L.K."/>
            <person name="Montsant A."/>
            <person name="Oudot-Le Secq M.P."/>
            <person name="Napoli C."/>
            <person name="Obornik M."/>
            <person name="Parker M.S."/>
            <person name="Petit J.L."/>
            <person name="Porcel B.M."/>
            <person name="Poulsen N."/>
            <person name="Robison M."/>
            <person name="Rychlewski L."/>
            <person name="Rynearson T.A."/>
            <person name="Schmutz J."/>
            <person name="Shapiro H."/>
            <person name="Siaut M."/>
            <person name="Stanley M."/>
            <person name="Sussman M.R."/>
            <person name="Taylor A.R."/>
            <person name="Vardi A."/>
            <person name="von Dassow P."/>
            <person name="Vyverman W."/>
            <person name="Willis A."/>
            <person name="Wyrwicz L.S."/>
            <person name="Rokhsar D.S."/>
            <person name="Weissenbach J."/>
            <person name="Armbrust E.V."/>
            <person name="Green B.R."/>
            <person name="Van de Peer Y."/>
            <person name="Grigoriev I.V."/>
        </authorList>
    </citation>
    <scope>NUCLEOTIDE SEQUENCE [LARGE SCALE GENOMIC DNA]</scope>
    <source>
        <strain evidence="3 4">CCAP 1055/1</strain>
    </source>
</reference>
<dbReference type="HOGENOM" id="CLU_009210_2_0_1"/>
<dbReference type="InterPro" id="IPR027482">
    <property type="entry name" value="Sec1-like_dom2"/>
</dbReference>
<dbReference type="InterPro" id="IPR043127">
    <property type="entry name" value="Sec-1-like_dom3a"/>
</dbReference>
<evidence type="ECO:0000313" key="3">
    <source>
        <dbReference type="EMBL" id="EEC48910.1"/>
    </source>
</evidence>
<dbReference type="InterPro" id="IPR036045">
    <property type="entry name" value="Sec1-like_sf"/>
</dbReference>
<dbReference type="EMBL" id="CM000610">
    <property type="protein sequence ID" value="EEC48910.1"/>
    <property type="molecule type" value="Genomic_DNA"/>
</dbReference>
<dbReference type="InParanoid" id="B7FYE7"/>
<evidence type="ECO:0000313" key="4">
    <source>
        <dbReference type="Proteomes" id="UP000000759"/>
    </source>
</evidence>
<accession>B7FYE7</accession>
<dbReference type="InterPro" id="IPR043154">
    <property type="entry name" value="Sec-1-like_dom1"/>
</dbReference>
<dbReference type="Gene3D" id="1.25.40.60">
    <property type="match status" value="1"/>
</dbReference>
<dbReference type="SUPFAM" id="SSF56815">
    <property type="entry name" value="Sec1/munc18-like (SM) proteins"/>
    <property type="match status" value="1"/>
</dbReference>
<gene>
    <name evidence="3" type="primary">UNC18</name>
    <name evidence="3" type="ORF">PHATRDRAFT_11956</name>
</gene>
<dbReference type="FunCoup" id="B7FYE7">
    <property type="interactions" value="238"/>
</dbReference>
<name>B7FYE7_PHATC</name>
<reference evidence="4" key="2">
    <citation type="submission" date="2008-08" db="EMBL/GenBank/DDBJ databases">
        <authorList>
            <consortium name="Diatom Consortium"/>
            <person name="Grigoriev I."/>
            <person name="Grimwood J."/>
            <person name="Kuo A."/>
            <person name="Otillar R.P."/>
            <person name="Salamov A."/>
            <person name="Detter J.C."/>
            <person name="Lindquist E."/>
            <person name="Shapiro H."/>
            <person name="Lucas S."/>
            <person name="Glavina del Rio T."/>
            <person name="Pitluck S."/>
            <person name="Rokhsar D."/>
            <person name="Bowler C."/>
        </authorList>
    </citation>
    <scope>GENOME REANNOTATION</scope>
    <source>
        <strain evidence="4">CCAP 1055/1</strain>
    </source>
</reference>
<dbReference type="GeneID" id="7200411"/>
<feature type="compositionally biased region" description="Polar residues" evidence="2">
    <location>
        <begin position="504"/>
        <end position="513"/>
    </location>
</feature>
<dbReference type="Gene3D" id="3.40.50.1910">
    <property type="match status" value="1"/>
</dbReference>
<organism evidence="3 4">
    <name type="scientific">Phaeodactylum tricornutum (strain CCAP 1055/1)</name>
    <dbReference type="NCBI Taxonomy" id="556484"/>
    <lineage>
        <taxon>Eukaryota</taxon>
        <taxon>Sar</taxon>
        <taxon>Stramenopiles</taxon>
        <taxon>Ochrophyta</taxon>
        <taxon>Bacillariophyta</taxon>
        <taxon>Bacillariophyceae</taxon>
        <taxon>Bacillariophycidae</taxon>
        <taxon>Naviculales</taxon>
        <taxon>Phaeodactylaceae</taxon>
        <taxon>Phaeodactylum</taxon>
    </lineage>
</organism>
<comment type="similarity">
    <text evidence="1">Belongs to the STXBP/unc-18/SEC1 family.</text>
</comment>
<feature type="non-terminal residue" evidence="3">
    <location>
        <position position="1"/>
    </location>
</feature>
<dbReference type="OrthoDB" id="2228at2759"/>
<dbReference type="RefSeq" id="XP_002179924.1">
    <property type="nucleotide sequence ID" value="XM_002179888.1"/>
</dbReference>